<dbReference type="InterPro" id="IPR008984">
    <property type="entry name" value="SMAD_FHA_dom_sf"/>
</dbReference>
<dbReference type="InterPro" id="IPR000253">
    <property type="entry name" value="FHA_dom"/>
</dbReference>
<organism evidence="7 8">
    <name type="scientific">Gimesia maris</name>
    <dbReference type="NCBI Taxonomy" id="122"/>
    <lineage>
        <taxon>Bacteria</taxon>
        <taxon>Pseudomonadati</taxon>
        <taxon>Planctomycetota</taxon>
        <taxon>Planctomycetia</taxon>
        <taxon>Planctomycetales</taxon>
        <taxon>Planctomycetaceae</taxon>
        <taxon>Gimesia</taxon>
    </lineage>
</organism>
<evidence type="ECO:0000256" key="1">
    <source>
        <dbReference type="ARBA" id="ARBA00022679"/>
    </source>
</evidence>
<dbReference type="PROSITE" id="PS50011">
    <property type="entry name" value="PROTEIN_KINASE_DOM"/>
    <property type="match status" value="1"/>
</dbReference>
<keyword evidence="1" id="KW-0808">Transferase</keyword>
<keyword evidence="4" id="KW-0067">ATP-binding</keyword>
<keyword evidence="8" id="KW-1185">Reference proteome</keyword>
<dbReference type="RefSeq" id="WP_002648607.1">
    <property type="nucleotide sequence ID" value="NZ_CP042910.1"/>
</dbReference>
<evidence type="ECO:0000256" key="4">
    <source>
        <dbReference type="ARBA" id="ARBA00022840"/>
    </source>
</evidence>
<evidence type="ECO:0000313" key="7">
    <source>
        <dbReference type="EMBL" id="QEG15581.1"/>
    </source>
</evidence>
<dbReference type="PANTHER" id="PTHR44329:SF288">
    <property type="entry name" value="MITOGEN-ACTIVATED PROTEIN KINASE KINASE KINASE 20"/>
    <property type="match status" value="1"/>
</dbReference>
<gene>
    <name evidence="7" type="ORF">GmarT_14220</name>
</gene>
<dbReference type="Proteomes" id="UP000322887">
    <property type="component" value="Chromosome"/>
</dbReference>
<dbReference type="Pfam" id="PF00069">
    <property type="entry name" value="Pkinase"/>
    <property type="match status" value="1"/>
</dbReference>
<reference evidence="7 8" key="1">
    <citation type="submission" date="2019-08" db="EMBL/GenBank/DDBJ databases">
        <title>Deep-cultivation of Planctomycetes and their phenomic and genomic characterization uncovers novel biology.</title>
        <authorList>
            <person name="Wiegand S."/>
            <person name="Jogler M."/>
            <person name="Boedeker C."/>
            <person name="Pinto D."/>
            <person name="Vollmers J."/>
            <person name="Rivas-Marin E."/>
            <person name="Kohn T."/>
            <person name="Peeters S.H."/>
            <person name="Heuer A."/>
            <person name="Rast P."/>
            <person name="Oberbeckmann S."/>
            <person name="Bunk B."/>
            <person name="Jeske O."/>
            <person name="Meyerdierks A."/>
            <person name="Storesund J.E."/>
            <person name="Kallscheuer N."/>
            <person name="Luecker S."/>
            <person name="Lage O.M."/>
            <person name="Pohl T."/>
            <person name="Merkel B.J."/>
            <person name="Hornburger P."/>
            <person name="Mueller R.-W."/>
            <person name="Bruemmer F."/>
            <person name="Labrenz M."/>
            <person name="Spormann A.M."/>
            <person name="Op den Camp H."/>
            <person name="Overmann J."/>
            <person name="Amann R."/>
            <person name="Jetten M.S.M."/>
            <person name="Mascher T."/>
            <person name="Medema M.H."/>
            <person name="Devos D.P."/>
            <person name="Kaster A.-K."/>
            <person name="Ovreas L."/>
            <person name="Rohde M."/>
            <person name="Galperin M.Y."/>
            <person name="Jogler C."/>
        </authorList>
    </citation>
    <scope>NUCLEOTIDE SEQUENCE [LARGE SCALE GENOMIC DNA]</scope>
    <source>
        <strain evidence="7 8">DSM 8797</strain>
    </source>
</reference>
<protein>
    <submittedName>
        <fullName evidence="7">Protein kinase domain protein</fullName>
    </submittedName>
</protein>
<dbReference type="Gene3D" id="2.60.200.20">
    <property type="match status" value="1"/>
</dbReference>
<feature type="domain" description="FHA" evidence="5">
    <location>
        <begin position="324"/>
        <end position="369"/>
    </location>
</feature>
<dbReference type="InterPro" id="IPR000719">
    <property type="entry name" value="Prot_kinase_dom"/>
</dbReference>
<dbReference type="InterPro" id="IPR051681">
    <property type="entry name" value="Ser/Thr_Kinases-Pseudokinases"/>
</dbReference>
<accession>A0ABX5YIT0</accession>
<dbReference type="Pfam" id="PF00498">
    <property type="entry name" value="FHA"/>
    <property type="match status" value="1"/>
</dbReference>
<dbReference type="InterPro" id="IPR011009">
    <property type="entry name" value="Kinase-like_dom_sf"/>
</dbReference>
<dbReference type="PROSITE" id="PS50006">
    <property type="entry name" value="FHA_DOMAIN"/>
    <property type="match status" value="1"/>
</dbReference>
<keyword evidence="2" id="KW-0547">Nucleotide-binding</keyword>
<evidence type="ECO:0000259" key="5">
    <source>
        <dbReference type="PROSITE" id="PS50006"/>
    </source>
</evidence>
<dbReference type="GO" id="GO:0016301">
    <property type="term" value="F:kinase activity"/>
    <property type="evidence" value="ECO:0007669"/>
    <property type="project" value="UniProtKB-KW"/>
</dbReference>
<dbReference type="PANTHER" id="PTHR44329">
    <property type="entry name" value="SERINE/THREONINE-PROTEIN KINASE TNNI3K-RELATED"/>
    <property type="match status" value="1"/>
</dbReference>
<sequence>MITNGATIKTRVFGKLTIGEMIASGGQGTAYDAVAIDGSQYILKLYHPEFQTAESRKRLETLIAQKFETENEALITPREIINVNESIGHVTPKAPGLSLEEMLTTGGFDMLEGIQIACALARSISVLHQRGYAHGDIHANNVLVHRNRICRISVIDFDNFAGNSLPASPCLGHQLYMAPEIRVNHTPPSVEADRFSLAVLTHELLTLRHPVPNDATEAEFNEVMSAGKWLGDPGRSTKRECQQGYPPEVLDTDLSRLFRLGISHKPAERPTAEEWQDALFNSLFRVFVCPSCSAPNLVDNSKKRCVVCRIPYPVLKLSGVFGRIILDQSSTVISRNVLGGSASVSKRHAVIRRVGPEYRIEDCSANGVYRKTADSWIRLPQSSELSRQPILSAGETIRFADVECLVATA</sequence>
<proteinExistence type="predicted"/>
<keyword evidence="3 7" id="KW-0418">Kinase</keyword>
<dbReference type="Gene3D" id="1.10.510.10">
    <property type="entry name" value="Transferase(Phosphotransferase) domain 1"/>
    <property type="match status" value="1"/>
</dbReference>
<dbReference type="EMBL" id="CP042910">
    <property type="protein sequence ID" value="QEG15581.1"/>
    <property type="molecule type" value="Genomic_DNA"/>
</dbReference>
<dbReference type="GeneID" id="98646055"/>
<dbReference type="SUPFAM" id="SSF49879">
    <property type="entry name" value="SMAD/FHA domain"/>
    <property type="match status" value="1"/>
</dbReference>
<evidence type="ECO:0000259" key="6">
    <source>
        <dbReference type="PROSITE" id="PS50011"/>
    </source>
</evidence>
<evidence type="ECO:0000256" key="3">
    <source>
        <dbReference type="ARBA" id="ARBA00022777"/>
    </source>
</evidence>
<dbReference type="SMART" id="SM00220">
    <property type="entry name" value="S_TKc"/>
    <property type="match status" value="1"/>
</dbReference>
<evidence type="ECO:0000256" key="2">
    <source>
        <dbReference type="ARBA" id="ARBA00022741"/>
    </source>
</evidence>
<dbReference type="SUPFAM" id="SSF56112">
    <property type="entry name" value="Protein kinase-like (PK-like)"/>
    <property type="match status" value="1"/>
</dbReference>
<feature type="domain" description="Protein kinase" evidence="6">
    <location>
        <begin position="16"/>
        <end position="284"/>
    </location>
</feature>
<evidence type="ECO:0000313" key="8">
    <source>
        <dbReference type="Proteomes" id="UP000322887"/>
    </source>
</evidence>
<name>A0ABX5YIT0_9PLAN</name>